<dbReference type="InterPro" id="IPR004378">
    <property type="entry name" value="F420H2_quin_Rdtase"/>
</dbReference>
<gene>
    <name evidence="1" type="ORF">H0264_05175</name>
</gene>
<evidence type="ECO:0000313" key="1">
    <source>
        <dbReference type="EMBL" id="QLY31714.1"/>
    </source>
</evidence>
<proteinExistence type="predicted"/>
<name>A0A7D6VBQ9_9NOCA</name>
<sequence length="149" mass="17112">MSDRAPVRTRPRALLRFWRVNNWVVRKLTWLNPYWVLLETVGRNTGCPRRTPLATGPIDNGAMLFIAVHGRRAAWVRNIESNPTVRVRKWFRWVTGTATVHELTPAEYERFNRYARLGPTTFGLDYAPPTLVRVHPVHPRGDSSAAVGQ</sequence>
<protein>
    <submittedName>
        <fullName evidence="1">Nitroreductase family deazaflavin-dependent oxidoreductase</fullName>
    </submittedName>
</protein>
<dbReference type="SUPFAM" id="SSF50475">
    <property type="entry name" value="FMN-binding split barrel"/>
    <property type="match status" value="1"/>
</dbReference>
<dbReference type="InterPro" id="IPR012349">
    <property type="entry name" value="Split_barrel_FMN-bd"/>
</dbReference>
<dbReference type="AlphaFoldDB" id="A0A7D6VBQ9"/>
<dbReference type="NCBIfam" id="TIGR00026">
    <property type="entry name" value="hi_GC_TIGR00026"/>
    <property type="match status" value="1"/>
</dbReference>
<dbReference type="Proteomes" id="UP000515512">
    <property type="component" value="Chromosome"/>
</dbReference>
<dbReference type="GO" id="GO:0016491">
    <property type="term" value="F:oxidoreductase activity"/>
    <property type="evidence" value="ECO:0007669"/>
    <property type="project" value="InterPro"/>
</dbReference>
<reference evidence="1 2" key="1">
    <citation type="submission" date="2020-07" db="EMBL/GenBank/DDBJ databases">
        <authorList>
            <person name="Zhuang K."/>
            <person name="Ran Y."/>
        </authorList>
    </citation>
    <scope>NUCLEOTIDE SEQUENCE [LARGE SCALE GENOMIC DNA]</scope>
    <source>
        <strain evidence="1 2">WCH-YHL-001</strain>
    </source>
</reference>
<dbReference type="KEGG" id="nhu:H0264_05175"/>
<dbReference type="Gene3D" id="2.30.110.10">
    <property type="entry name" value="Electron Transport, Fmn-binding Protein, Chain A"/>
    <property type="match status" value="1"/>
</dbReference>
<accession>A0A7D6VBQ9</accession>
<dbReference type="Pfam" id="PF04075">
    <property type="entry name" value="F420H2_quin_red"/>
    <property type="match status" value="1"/>
</dbReference>
<keyword evidence="2" id="KW-1185">Reference proteome</keyword>
<dbReference type="EMBL" id="CP059399">
    <property type="protein sequence ID" value="QLY31714.1"/>
    <property type="molecule type" value="Genomic_DNA"/>
</dbReference>
<evidence type="ECO:0000313" key="2">
    <source>
        <dbReference type="Proteomes" id="UP000515512"/>
    </source>
</evidence>
<dbReference type="RefSeq" id="WP_181582902.1">
    <property type="nucleotide sequence ID" value="NZ_CP059399.1"/>
</dbReference>
<organism evidence="1 2">
    <name type="scientific">Nocardia huaxiensis</name>
    <dbReference type="NCBI Taxonomy" id="2755382"/>
    <lineage>
        <taxon>Bacteria</taxon>
        <taxon>Bacillati</taxon>
        <taxon>Actinomycetota</taxon>
        <taxon>Actinomycetes</taxon>
        <taxon>Mycobacteriales</taxon>
        <taxon>Nocardiaceae</taxon>
        <taxon>Nocardia</taxon>
    </lineage>
</organism>